<evidence type="ECO:0000256" key="1">
    <source>
        <dbReference type="SAM" id="MobiDB-lite"/>
    </source>
</evidence>
<evidence type="ECO:0000313" key="2">
    <source>
        <dbReference type="EMBL" id="CUO61489.1"/>
    </source>
</evidence>
<dbReference type="Pfam" id="PF13031">
    <property type="entry name" value="DUF3892"/>
    <property type="match status" value="1"/>
</dbReference>
<feature type="region of interest" description="Disordered" evidence="1">
    <location>
        <begin position="55"/>
        <end position="75"/>
    </location>
</feature>
<dbReference type="EMBL" id="CYZV01000034">
    <property type="protein sequence ID" value="CUO61489.1"/>
    <property type="molecule type" value="Genomic_DNA"/>
</dbReference>
<evidence type="ECO:0000313" key="3">
    <source>
        <dbReference type="Proteomes" id="UP000095558"/>
    </source>
</evidence>
<evidence type="ECO:0008006" key="4">
    <source>
        <dbReference type="Google" id="ProtNLM"/>
    </source>
</evidence>
<dbReference type="RefSeq" id="WP_042402826.1">
    <property type="nucleotide sequence ID" value="NZ_CYYT01000001.1"/>
</dbReference>
<dbReference type="InterPro" id="IPR024997">
    <property type="entry name" value="DUF3892"/>
</dbReference>
<reference evidence="2 3" key="1">
    <citation type="submission" date="2015-09" db="EMBL/GenBank/DDBJ databases">
        <authorList>
            <consortium name="Pathogen Informatics"/>
        </authorList>
    </citation>
    <scope>NUCLEOTIDE SEQUENCE [LARGE SCALE GENOMIC DNA]</scope>
    <source>
        <strain evidence="2 3">2789STDY5834855</strain>
    </source>
</reference>
<organism evidence="2 3">
    <name type="scientific">Clostridium disporicum</name>
    <dbReference type="NCBI Taxonomy" id="84024"/>
    <lineage>
        <taxon>Bacteria</taxon>
        <taxon>Bacillati</taxon>
        <taxon>Bacillota</taxon>
        <taxon>Clostridia</taxon>
        <taxon>Eubacteriales</taxon>
        <taxon>Clostridiaceae</taxon>
        <taxon>Clostridium</taxon>
    </lineage>
</organism>
<sequence length="75" mass="8146">MSNKIVETIKDSSGEIMQYVLENGTTVDKAQGVEMAKNGQIDGVIIAHSKKGEEYLRTKPDGTQGNNLSSMSKED</sequence>
<gene>
    <name evidence="2" type="ORF">ERS852470_02856</name>
</gene>
<dbReference type="Proteomes" id="UP000095558">
    <property type="component" value="Unassembled WGS sequence"/>
</dbReference>
<feature type="compositionally biased region" description="Polar residues" evidence="1">
    <location>
        <begin position="61"/>
        <end position="75"/>
    </location>
</feature>
<proteinExistence type="predicted"/>
<name>A0A174GKR7_9CLOT</name>
<accession>A0A174GKR7</accession>
<dbReference type="AlphaFoldDB" id="A0A174GKR7"/>
<dbReference type="OrthoDB" id="2054315at2"/>
<protein>
    <recommendedName>
        <fullName evidence="4">DUF3892 domain-containing protein</fullName>
    </recommendedName>
</protein>
<dbReference type="GeneID" id="83013439"/>